<keyword evidence="1" id="KW-0805">Transcription regulation</keyword>
<dbReference type="AlphaFoldDB" id="A0A383EPC4"/>
<evidence type="ECO:0000256" key="1">
    <source>
        <dbReference type="ARBA" id="ARBA00023015"/>
    </source>
</evidence>
<dbReference type="GO" id="GO:0016987">
    <property type="term" value="F:sigma factor activity"/>
    <property type="evidence" value="ECO:0007669"/>
    <property type="project" value="UniProtKB-KW"/>
</dbReference>
<gene>
    <name evidence="6" type="ORF">METZ01_LOCUS510959</name>
</gene>
<evidence type="ECO:0000313" key="6">
    <source>
        <dbReference type="EMBL" id="SVE58105.1"/>
    </source>
</evidence>
<dbReference type="EMBL" id="UINC01227292">
    <property type="protein sequence ID" value="SVE58105.1"/>
    <property type="molecule type" value="Genomic_DNA"/>
</dbReference>
<reference evidence="6" key="1">
    <citation type="submission" date="2018-05" db="EMBL/GenBank/DDBJ databases">
        <authorList>
            <person name="Lanie J.A."/>
            <person name="Ng W.-L."/>
            <person name="Kazmierczak K.M."/>
            <person name="Andrzejewski T.M."/>
            <person name="Davidsen T.M."/>
            <person name="Wayne K.J."/>
            <person name="Tettelin H."/>
            <person name="Glass J.I."/>
            <person name="Rusch D."/>
            <person name="Podicherti R."/>
            <person name="Tsui H.-C.T."/>
            <person name="Winkler M.E."/>
        </authorList>
    </citation>
    <scope>NUCLEOTIDE SEQUENCE</scope>
</reference>
<keyword evidence="3" id="KW-0238">DNA-binding</keyword>
<dbReference type="PANTHER" id="PTHR43133:SF8">
    <property type="entry name" value="RNA POLYMERASE SIGMA FACTOR HI_1459-RELATED"/>
    <property type="match status" value="1"/>
</dbReference>
<evidence type="ECO:0000256" key="3">
    <source>
        <dbReference type="ARBA" id="ARBA00023125"/>
    </source>
</evidence>
<organism evidence="6">
    <name type="scientific">marine metagenome</name>
    <dbReference type="NCBI Taxonomy" id="408172"/>
    <lineage>
        <taxon>unclassified sequences</taxon>
        <taxon>metagenomes</taxon>
        <taxon>ecological metagenomes</taxon>
    </lineage>
</organism>
<keyword evidence="2" id="KW-0731">Sigma factor</keyword>
<evidence type="ECO:0000256" key="4">
    <source>
        <dbReference type="ARBA" id="ARBA00023163"/>
    </source>
</evidence>
<proteinExistence type="predicted"/>
<dbReference type="Gene3D" id="1.10.1740.10">
    <property type="match status" value="1"/>
</dbReference>
<dbReference type="InterPro" id="IPR014284">
    <property type="entry name" value="RNA_pol_sigma-70_dom"/>
</dbReference>
<feature type="domain" description="RNA polymerase sigma-70 region 2" evidence="5">
    <location>
        <begin position="42"/>
        <end position="109"/>
    </location>
</feature>
<dbReference type="InterPro" id="IPR007627">
    <property type="entry name" value="RNA_pol_sigma70_r2"/>
</dbReference>
<dbReference type="NCBIfam" id="TIGR02937">
    <property type="entry name" value="sigma70-ECF"/>
    <property type="match status" value="1"/>
</dbReference>
<dbReference type="InterPro" id="IPR039425">
    <property type="entry name" value="RNA_pol_sigma-70-like"/>
</dbReference>
<dbReference type="Pfam" id="PF04542">
    <property type="entry name" value="Sigma70_r2"/>
    <property type="match status" value="1"/>
</dbReference>
<dbReference type="SUPFAM" id="SSF88946">
    <property type="entry name" value="Sigma2 domain of RNA polymerase sigma factors"/>
    <property type="match status" value="1"/>
</dbReference>
<name>A0A383EPC4_9ZZZZ</name>
<dbReference type="InterPro" id="IPR013325">
    <property type="entry name" value="RNA_pol_sigma_r2"/>
</dbReference>
<protein>
    <recommendedName>
        <fullName evidence="5">RNA polymerase sigma-70 region 2 domain-containing protein</fullName>
    </recommendedName>
</protein>
<keyword evidence="4" id="KW-0804">Transcription</keyword>
<dbReference type="GO" id="GO:0003677">
    <property type="term" value="F:DNA binding"/>
    <property type="evidence" value="ECO:0007669"/>
    <property type="project" value="UniProtKB-KW"/>
</dbReference>
<accession>A0A383EPC4</accession>
<dbReference type="GO" id="GO:0006352">
    <property type="term" value="P:DNA-templated transcription initiation"/>
    <property type="evidence" value="ECO:0007669"/>
    <property type="project" value="InterPro"/>
</dbReference>
<evidence type="ECO:0000259" key="5">
    <source>
        <dbReference type="Pfam" id="PF04542"/>
    </source>
</evidence>
<evidence type="ECO:0000256" key="2">
    <source>
        <dbReference type="ARBA" id="ARBA00023082"/>
    </source>
</evidence>
<dbReference type="PANTHER" id="PTHR43133">
    <property type="entry name" value="RNA POLYMERASE ECF-TYPE SIGMA FACTO"/>
    <property type="match status" value="1"/>
</dbReference>
<sequence>MQLTAHAHEEAIGTSSEPTPAQIDAILVKRIRSGDQDAFAQLVQRHKQRIFAILSRYERDCHRVEDLAQDTFLKAWRRLDQYRASAPFQHWISRIAVNVALDHIRHVTRRIKETGFDDLGEAPL</sequence>
<feature type="non-terminal residue" evidence="6">
    <location>
        <position position="124"/>
    </location>
</feature>